<dbReference type="RefSeq" id="WP_205100310.1">
    <property type="nucleotide sequence ID" value="NZ_CAJNAQ010000005.1"/>
</dbReference>
<reference evidence="1" key="1">
    <citation type="submission" date="2021-02" db="EMBL/GenBank/DDBJ databases">
        <authorList>
            <person name="Han P."/>
        </authorList>
    </citation>
    <scope>NUCLEOTIDE SEQUENCE</scope>
    <source>
        <strain evidence="1">Candidatus Nitrosotenuis uzonensis 5A</strain>
    </source>
</reference>
<proteinExistence type="predicted"/>
<organism evidence="1 2">
    <name type="scientific">Candidatus Nitrosotenuis uzonensis</name>
    <dbReference type="NCBI Taxonomy" id="1407055"/>
    <lineage>
        <taxon>Archaea</taxon>
        <taxon>Nitrososphaerota</taxon>
        <taxon>Candidatus Nitrosotenuis</taxon>
    </lineage>
</organism>
<accession>A0A812F6K2</accession>
<name>A0A812F6K2_9ARCH</name>
<protein>
    <submittedName>
        <fullName evidence="1">Uncharacterized protein</fullName>
    </submittedName>
</protein>
<gene>
    <name evidence="1" type="ORF">NUZ5A_51031</name>
</gene>
<dbReference type="Proteomes" id="UP000655759">
    <property type="component" value="Unassembled WGS sequence"/>
</dbReference>
<dbReference type="AlphaFoldDB" id="A0A812F6K2"/>
<evidence type="ECO:0000313" key="1">
    <source>
        <dbReference type="EMBL" id="CAE6500582.1"/>
    </source>
</evidence>
<comment type="caution">
    <text evidence="1">The sequence shown here is derived from an EMBL/GenBank/DDBJ whole genome shotgun (WGS) entry which is preliminary data.</text>
</comment>
<evidence type="ECO:0000313" key="2">
    <source>
        <dbReference type="Proteomes" id="UP000655759"/>
    </source>
</evidence>
<dbReference type="EMBL" id="CAJNAQ010000005">
    <property type="protein sequence ID" value="CAE6500582.1"/>
    <property type="molecule type" value="Genomic_DNA"/>
</dbReference>
<sequence length="87" mass="9842">MRLFALTAIVIFALSIGIIPLHSIEAAKDEILSKDRQEKAKDEMKEKKTKSKIDSAPKNIEKICSKKIDSKSSTYSQTLKKIQKLFC</sequence>